<dbReference type="Proteomes" id="UP000887576">
    <property type="component" value="Unplaced"/>
</dbReference>
<dbReference type="WBParaSite" id="JU765_v2.g1417.t1">
    <property type="protein sequence ID" value="JU765_v2.g1417.t1"/>
    <property type="gene ID" value="JU765_v2.g1417"/>
</dbReference>
<sequence>MDYLWIWRKLWLTLLIFCVYIEQCGGKRGGISIGRSSGGSRSGIFGGHRSSQGGWNQGRSNMGPPPAYSANRNMGGRTNPREPPPAYGANQNTGFGQNAHYRNQQQGGFFGGSNSNMRYNKGSGVGSFVRSNQFKNAIVGAAAGYLTYQAGKAIIRSAMGPMMWNNRPYYWGSNYYRGSPGQSMCRMPLEPNDETFGKVYFEDNTRPREIVWGCGYNEYCCGTECCRSNGFGEYRNYGFGIGSLIILGLIICCCIFLVKKTCDRNQYFPGRGGY</sequence>
<proteinExistence type="predicted"/>
<evidence type="ECO:0000313" key="1">
    <source>
        <dbReference type="Proteomes" id="UP000887576"/>
    </source>
</evidence>
<reference evidence="2" key="1">
    <citation type="submission" date="2022-11" db="UniProtKB">
        <authorList>
            <consortium name="WormBaseParasite"/>
        </authorList>
    </citation>
    <scope>IDENTIFICATION</scope>
</reference>
<organism evidence="1 2">
    <name type="scientific">Panagrolaimus sp. JU765</name>
    <dbReference type="NCBI Taxonomy" id="591449"/>
    <lineage>
        <taxon>Eukaryota</taxon>
        <taxon>Metazoa</taxon>
        <taxon>Ecdysozoa</taxon>
        <taxon>Nematoda</taxon>
        <taxon>Chromadorea</taxon>
        <taxon>Rhabditida</taxon>
        <taxon>Tylenchina</taxon>
        <taxon>Panagrolaimomorpha</taxon>
        <taxon>Panagrolaimoidea</taxon>
        <taxon>Panagrolaimidae</taxon>
        <taxon>Panagrolaimus</taxon>
    </lineage>
</organism>
<accession>A0AC34Q9N6</accession>
<evidence type="ECO:0000313" key="2">
    <source>
        <dbReference type="WBParaSite" id="JU765_v2.g1417.t1"/>
    </source>
</evidence>
<name>A0AC34Q9N6_9BILA</name>
<protein>
    <submittedName>
        <fullName evidence="2">CX domain-containing protein</fullName>
    </submittedName>
</protein>